<dbReference type="EMBL" id="CP036275">
    <property type="protein sequence ID" value="QDU39996.1"/>
    <property type="molecule type" value="Genomic_DNA"/>
</dbReference>
<dbReference type="PIRSF" id="PIRSF006276">
    <property type="entry name" value="UspA"/>
    <property type="match status" value="1"/>
</dbReference>
<dbReference type="SUPFAM" id="SSF52402">
    <property type="entry name" value="Adenine nucleotide alpha hydrolases-like"/>
    <property type="match status" value="1"/>
</dbReference>
<comment type="subcellular location">
    <subcellularLocation>
        <location evidence="2">Cytoplasm</location>
    </subcellularLocation>
</comment>
<protein>
    <recommendedName>
        <fullName evidence="2">Universal stress protein</fullName>
    </recommendedName>
</protein>
<dbReference type="InterPro" id="IPR006015">
    <property type="entry name" value="Universal_stress_UspA"/>
</dbReference>
<dbReference type="PRINTS" id="PR01438">
    <property type="entry name" value="UNVRSLSTRESS"/>
</dbReference>
<gene>
    <name evidence="4" type="ORF">Mal4_43500</name>
</gene>
<dbReference type="CDD" id="cd00293">
    <property type="entry name" value="USP-like"/>
    <property type="match status" value="1"/>
</dbReference>
<dbReference type="Proteomes" id="UP000320496">
    <property type="component" value="Chromosome"/>
</dbReference>
<dbReference type="OrthoDB" id="9788959at2"/>
<dbReference type="GO" id="GO:0005737">
    <property type="term" value="C:cytoplasm"/>
    <property type="evidence" value="ECO:0007669"/>
    <property type="project" value="UniProtKB-SubCell"/>
</dbReference>
<keyword evidence="2" id="KW-0963">Cytoplasm</keyword>
<keyword evidence="5" id="KW-1185">Reference proteome</keyword>
<dbReference type="KEGG" id="mri:Mal4_43500"/>
<dbReference type="RefSeq" id="WP_145371123.1">
    <property type="nucleotide sequence ID" value="NZ_CP036275.1"/>
</dbReference>
<evidence type="ECO:0000256" key="2">
    <source>
        <dbReference type="PIRNR" id="PIRNR006276"/>
    </source>
</evidence>
<accession>A0A517ZBW7</accession>
<organism evidence="4 5">
    <name type="scientific">Maioricimonas rarisocia</name>
    <dbReference type="NCBI Taxonomy" id="2528026"/>
    <lineage>
        <taxon>Bacteria</taxon>
        <taxon>Pseudomonadati</taxon>
        <taxon>Planctomycetota</taxon>
        <taxon>Planctomycetia</taxon>
        <taxon>Planctomycetales</taxon>
        <taxon>Planctomycetaceae</taxon>
        <taxon>Maioricimonas</taxon>
    </lineage>
</organism>
<dbReference type="Gene3D" id="3.40.50.620">
    <property type="entry name" value="HUPs"/>
    <property type="match status" value="1"/>
</dbReference>
<dbReference type="InterPro" id="IPR006016">
    <property type="entry name" value="UspA"/>
</dbReference>
<proteinExistence type="inferred from homology"/>
<feature type="domain" description="UspA" evidence="3">
    <location>
        <begin position="5"/>
        <end position="146"/>
    </location>
</feature>
<evidence type="ECO:0000313" key="5">
    <source>
        <dbReference type="Proteomes" id="UP000320496"/>
    </source>
</evidence>
<evidence type="ECO:0000256" key="1">
    <source>
        <dbReference type="ARBA" id="ARBA00008791"/>
    </source>
</evidence>
<dbReference type="PANTHER" id="PTHR46268">
    <property type="entry name" value="STRESS RESPONSE PROTEIN NHAX"/>
    <property type="match status" value="1"/>
</dbReference>
<name>A0A517ZBW7_9PLAN</name>
<evidence type="ECO:0000259" key="3">
    <source>
        <dbReference type="Pfam" id="PF00582"/>
    </source>
</evidence>
<dbReference type="Pfam" id="PF00582">
    <property type="entry name" value="Usp"/>
    <property type="match status" value="1"/>
</dbReference>
<dbReference type="InterPro" id="IPR014729">
    <property type="entry name" value="Rossmann-like_a/b/a_fold"/>
</dbReference>
<dbReference type="AlphaFoldDB" id="A0A517ZBW7"/>
<evidence type="ECO:0000313" key="4">
    <source>
        <dbReference type="EMBL" id="QDU39996.1"/>
    </source>
</evidence>
<comment type="similarity">
    <text evidence="1 2">Belongs to the universal stress protein A family.</text>
</comment>
<sequence length="155" mass="17316">MIQLKKILVPSDFSDFSKHALRYGCELSNRFNSELHLLHVLQDIVALVPEPGMAFPAPGDYMDEMKQSASRALDDLPDEEWIRDVPVVREVRVGTPFLEIVRYARDLDIDLIVVGTHGRSGLAHVLLGSTAEKVVRKSGCPVLTVRPEGHDFVMP</sequence>
<reference evidence="4 5" key="1">
    <citation type="submission" date="2019-02" db="EMBL/GenBank/DDBJ databases">
        <title>Deep-cultivation of Planctomycetes and their phenomic and genomic characterization uncovers novel biology.</title>
        <authorList>
            <person name="Wiegand S."/>
            <person name="Jogler M."/>
            <person name="Boedeker C."/>
            <person name="Pinto D."/>
            <person name="Vollmers J."/>
            <person name="Rivas-Marin E."/>
            <person name="Kohn T."/>
            <person name="Peeters S.H."/>
            <person name="Heuer A."/>
            <person name="Rast P."/>
            <person name="Oberbeckmann S."/>
            <person name="Bunk B."/>
            <person name="Jeske O."/>
            <person name="Meyerdierks A."/>
            <person name="Storesund J.E."/>
            <person name="Kallscheuer N."/>
            <person name="Luecker S."/>
            <person name="Lage O.M."/>
            <person name="Pohl T."/>
            <person name="Merkel B.J."/>
            <person name="Hornburger P."/>
            <person name="Mueller R.-W."/>
            <person name="Bruemmer F."/>
            <person name="Labrenz M."/>
            <person name="Spormann A.M."/>
            <person name="Op den Camp H."/>
            <person name="Overmann J."/>
            <person name="Amann R."/>
            <person name="Jetten M.S.M."/>
            <person name="Mascher T."/>
            <person name="Medema M.H."/>
            <person name="Devos D.P."/>
            <person name="Kaster A.-K."/>
            <person name="Ovreas L."/>
            <person name="Rohde M."/>
            <person name="Galperin M.Y."/>
            <person name="Jogler C."/>
        </authorList>
    </citation>
    <scope>NUCLEOTIDE SEQUENCE [LARGE SCALE GENOMIC DNA]</scope>
    <source>
        <strain evidence="4 5">Mal4</strain>
    </source>
</reference>
<dbReference type="PANTHER" id="PTHR46268:SF22">
    <property type="entry name" value="SENSOR PROTEIN KDPD-RELATED"/>
    <property type="match status" value="1"/>
</dbReference>